<dbReference type="GO" id="GO:0036199">
    <property type="term" value="F:cholest-4-en-3-one 26-monooxygenase activity"/>
    <property type="evidence" value="ECO:0007669"/>
    <property type="project" value="TreeGrafter"/>
</dbReference>
<dbReference type="GO" id="GO:0005506">
    <property type="term" value="F:iron ion binding"/>
    <property type="evidence" value="ECO:0007669"/>
    <property type="project" value="InterPro"/>
</dbReference>
<dbReference type="GO" id="GO:0008395">
    <property type="term" value="F:steroid hydroxylase activity"/>
    <property type="evidence" value="ECO:0007669"/>
    <property type="project" value="TreeGrafter"/>
</dbReference>
<accession>A0A5N8VFU3</accession>
<gene>
    <name evidence="7" type="ORF">FNH09_22550</name>
</gene>
<evidence type="ECO:0000256" key="1">
    <source>
        <dbReference type="ARBA" id="ARBA00010617"/>
    </source>
</evidence>
<dbReference type="Gene3D" id="1.10.630.10">
    <property type="entry name" value="Cytochrome P450"/>
    <property type="match status" value="1"/>
</dbReference>
<dbReference type="GO" id="GO:0006707">
    <property type="term" value="P:cholesterol catabolic process"/>
    <property type="evidence" value="ECO:0007669"/>
    <property type="project" value="TreeGrafter"/>
</dbReference>
<evidence type="ECO:0000313" key="7">
    <source>
        <dbReference type="EMBL" id="MPY33919.1"/>
    </source>
</evidence>
<keyword evidence="6" id="KW-0503">Monooxygenase</keyword>
<dbReference type="OrthoDB" id="5241086at2"/>
<dbReference type="SUPFAM" id="SSF48264">
    <property type="entry name" value="Cytochrome P450"/>
    <property type="match status" value="1"/>
</dbReference>
<evidence type="ECO:0000256" key="5">
    <source>
        <dbReference type="ARBA" id="ARBA00023004"/>
    </source>
</evidence>
<sequence>MTSPAVPAVPTTREELRAALDEPLPLDQVNLADLDNFADGITPWRMFHTLRHEEPVHWQPEEAPNSGFWSVTRHADIARVDRDSDTFTSTRFVNLEEVDDNQIAKRASILEMDGVRHRALRSVIQRQFGASVINSYADFLRGLTATTLDKALAKGTFDFVEDVSADFPINVLARLLDVPSEDNQQLIDWGNRIIGNTDPDYADVLLHSAESEKYRDLPFRSPASIEVFEYGRELARQRRGGDGNDLISKLVNTVPRDGVPLSAQDFDNYFLLLVVAGNETTRHTISHSMLALLQHPEQLARLKDDPSLIPTAVEEFLRWASPVYHFRRTATRDTELGGKQVKEGDKVVMWFASGNRDEEIFGNPYDFDVARQNNDHVTFGKGSPHLCLGNLLARTEIRIMFEELIPRLADIKLAGDVPRVRSNFVNGIKHLPVQVTLA</sequence>
<dbReference type="CDD" id="cd11033">
    <property type="entry name" value="CYP142-like"/>
    <property type="match status" value="1"/>
</dbReference>
<keyword evidence="2" id="KW-0349">Heme</keyword>
<keyword evidence="8" id="KW-1185">Reference proteome</keyword>
<evidence type="ECO:0000256" key="2">
    <source>
        <dbReference type="ARBA" id="ARBA00022617"/>
    </source>
</evidence>
<evidence type="ECO:0000256" key="4">
    <source>
        <dbReference type="ARBA" id="ARBA00023002"/>
    </source>
</evidence>
<evidence type="ECO:0000313" key="8">
    <source>
        <dbReference type="Proteomes" id="UP000325849"/>
    </source>
</evidence>
<keyword evidence="4" id="KW-0560">Oxidoreductase</keyword>
<dbReference type="InterPro" id="IPR036396">
    <property type="entry name" value="Cyt_P450_sf"/>
</dbReference>
<dbReference type="AlphaFoldDB" id="A0A5N8VFU3"/>
<evidence type="ECO:0000256" key="3">
    <source>
        <dbReference type="ARBA" id="ARBA00022723"/>
    </source>
</evidence>
<dbReference type="PANTHER" id="PTHR46696:SF4">
    <property type="entry name" value="BIOTIN BIOSYNTHESIS CYTOCHROME P450"/>
    <property type="match status" value="1"/>
</dbReference>
<name>A0A5N8VFU3_9ACTN</name>
<comment type="caution">
    <text evidence="7">The sequence shown here is derived from an EMBL/GenBank/DDBJ whole genome shotgun (WGS) entry which is preliminary data.</text>
</comment>
<dbReference type="PRINTS" id="PR00359">
    <property type="entry name" value="BP450"/>
</dbReference>
<dbReference type="RefSeq" id="WP_152890829.1">
    <property type="nucleotide sequence ID" value="NZ_JBHJTU010000036.1"/>
</dbReference>
<dbReference type="InterPro" id="IPR001128">
    <property type="entry name" value="Cyt_P450"/>
</dbReference>
<dbReference type="EMBL" id="VJZD01000092">
    <property type="protein sequence ID" value="MPY33919.1"/>
    <property type="molecule type" value="Genomic_DNA"/>
</dbReference>
<proteinExistence type="inferred from homology"/>
<dbReference type="FunFam" id="1.10.630.10:FF:000018">
    <property type="entry name" value="Cytochrome P450 monooxygenase"/>
    <property type="match status" value="1"/>
</dbReference>
<dbReference type="GO" id="GO:0020037">
    <property type="term" value="F:heme binding"/>
    <property type="evidence" value="ECO:0007669"/>
    <property type="project" value="InterPro"/>
</dbReference>
<organism evidence="7 8">
    <name type="scientific">Streptomyces adustus</name>
    <dbReference type="NCBI Taxonomy" id="1609272"/>
    <lineage>
        <taxon>Bacteria</taxon>
        <taxon>Bacillati</taxon>
        <taxon>Actinomycetota</taxon>
        <taxon>Actinomycetes</taxon>
        <taxon>Kitasatosporales</taxon>
        <taxon>Streptomycetaceae</taxon>
        <taxon>Streptomyces</taxon>
    </lineage>
</organism>
<dbReference type="Pfam" id="PF00067">
    <property type="entry name" value="p450"/>
    <property type="match status" value="1"/>
</dbReference>
<dbReference type="InterPro" id="IPR002397">
    <property type="entry name" value="Cyt_P450_B"/>
</dbReference>
<dbReference type="Proteomes" id="UP000325849">
    <property type="component" value="Unassembled WGS sequence"/>
</dbReference>
<dbReference type="PANTHER" id="PTHR46696">
    <property type="entry name" value="P450, PUTATIVE (EUROFUNG)-RELATED"/>
    <property type="match status" value="1"/>
</dbReference>
<reference evidence="7 8" key="1">
    <citation type="submission" date="2019-07" db="EMBL/GenBank/DDBJ databases">
        <title>New species of Amycolatopsis and Streptomyces.</title>
        <authorList>
            <person name="Duangmal K."/>
            <person name="Teo W.F.A."/>
            <person name="Lipun K."/>
        </authorList>
    </citation>
    <scope>NUCLEOTIDE SEQUENCE [LARGE SCALE GENOMIC DNA]</scope>
    <source>
        <strain evidence="7 8">NBRC 109810</strain>
    </source>
</reference>
<keyword evidence="3" id="KW-0479">Metal-binding</keyword>
<keyword evidence="5" id="KW-0408">Iron</keyword>
<comment type="similarity">
    <text evidence="1">Belongs to the cytochrome P450 family.</text>
</comment>
<protein>
    <submittedName>
        <fullName evidence="7">Cytochrome P450</fullName>
    </submittedName>
</protein>
<evidence type="ECO:0000256" key="6">
    <source>
        <dbReference type="ARBA" id="ARBA00023033"/>
    </source>
</evidence>